<accession>A0A8H7Z8E6</accession>
<keyword evidence="1" id="KW-0472">Membrane</keyword>
<protein>
    <submittedName>
        <fullName evidence="2">Uncharacterized protein</fullName>
    </submittedName>
</protein>
<dbReference type="EMBL" id="JAEVHI010000001">
    <property type="protein sequence ID" value="KAG5303672.1"/>
    <property type="molecule type" value="Genomic_DNA"/>
</dbReference>
<reference evidence="2 3" key="1">
    <citation type="submission" date="2021-01" db="EMBL/GenBank/DDBJ databases">
        <title>Chromosome-level genome assembly of a human fungal pathogen reveals clustering of transcriptionally co-regulated genes.</title>
        <authorList>
            <person name="Voorhies M."/>
            <person name="Cohen S."/>
            <person name="Shea T.P."/>
            <person name="Petrus S."/>
            <person name="Munoz J.F."/>
            <person name="Poplawski S."/>
            <person name="Goldman W.E."/>
            <person name="Michael T."/>
            <person name="Cuomo C.A."/>
            <person name="Sil A."/>
            <person name="Beyhan S."/>
        </authorList>
    </citation>
    <scope>NUCLEOTIDE SEQUENCE [LARGE SCALE GENOMIC DNA]</scope>
    <source>
        <strain evidence="2 3">G184AR</strain>
    </source>
</reference>
<dbReference type="AlphaFoldDB" id="A0A8H7Z8E6"/>
<gene>
    <name evidence="2" type="ORF">I7I52_01738</name>
</gene>
<feature type="transmembrane region" description="Helical" evidence="1">
    <location>
        <begin position="12"/>
        <end position="36"/>
    </location>
</feature>
<comment type="caution">
    <text evidence="2">The sequence shown here is derived from an EMBL/GenBank/DDBJ whole genome shotgun (WGS) entry which is preliminary data.</text>
</comment>
<keyword evidence="1" id="KW-0812">Transmembrane</keyword>
<evidence type="ECO:0000313" key="3">
    <source>
        <dbReference type="Proteomes" id="UP000670092"/>
    </source>
</evidence>
<sequence>MGKYDLSFLTAFLECFIFFCATSIFTITFIFFFWMLSPLYPGNLIPRPSVSRLLKAGDIVSVPFSVVCDGK</sequence>
<evidence type="ECO:0000256" key="1">
    <source>
        <dbReference type="SAM" id="Phobius"/>
    </source>
</evidence>
<organism evidence="2 3">
    <name type="scientific">Ajellomyces capsulatus</name>
    <name type="common">Darling's disease fungus</name>
    <name type="synonym">Histoplasma capsulatum</name>
    <dbReference type="NCBI Taxonomy" id="5037"/>
    <lineage>
        <taxon>Eukaryota</taxon>
        <taxon>Fungi</taxon>
        <taxon>Dikarya</taxon>
        <taxon>Ascomycota</taxon>
        <taxon>Pezizomycotina</taxon>
        <taxon>Eurotiomycetes</taxon>
        <taxon>Eurotiomycetidae</taxon>
        <taxon>Onygenales</taxon>
        <taxon>Ajellomycetaceae</taxon>
        <taxon>Histoplasma</taxon>
    </lineage>
</organism>
<name>A0A8H7Z8E6_AJECA</name>
<keyword evidence="1" id="KW-1133">Transmembrane helix</keyword>
<evidence type="ECO:0000313" key="2">
    <source>
        <dbReference type="EMBL" id="KAG5303672.1"/>
    </source>
</evidence>
<proteinExistence type="predicted"/>
<dbReference type="Proteomes" id="UP000670092">
    <property type="component" value="Unassembled WGS sequence"/>
</dbReference>
<dbReference type="VEuPathDB" id="FungiDB:I7I52_01738"/>